<sequence length="248" mass="26045">MRIAVAGGTGVVGSVLVEQLRSSGHEVVVLARAAGVDLMTGSGLEHSLDGVEAVVDVLSVATSAAGRATEFFTTTTRTLLEAEYAAGVRHHVLLSIVGIDEIPFGYYVGKVAQEHAVEDGKVPFTILRATQFHEFGAQMIDRAPSIGPVLLVPQMTSAPVAASEVAAELARIAGGVPQGRVPDLRGPREESVPSMTRRVLRKRGSRRPVMTAFLPGKAGKGMRNGGLVPGDGATLGRQTFDEWLEAQA</sequence>
<gene>
    <name evidence="2" type="ORF">EFL95_01560</name>
</gene>
<protein>
    <submittedName>
        <fullName evidence="2">SDR family oxidoreductase</fullName>
    </submittedName>
</protein>
<dbReference type="Pfam" id="PF13460">
    <property type="entry name" value="NAD_binding_10"/>
    <property type="match status" value="1"/>
</dbReference>
<keyword evidence="3" id="KW-1185">Reference proteome</keyword>
<dbReference type="AlphaFoldDB" id="A0A3N0DZZ7"/>
<feature type="domain" description="NAD(P)-binding" evidence="1">
    <location>
        <begin position="7"/>
        <end position="134"/>
    </location>
</feature>
<proteinExistence type="predicted"/>
<dbReference type="InterPro" id="IPR036291">
    <property type="entry name" value="NAD(P)-bd_dom_sf"/>
</dbReference>
<comment type="caution">
    <text evidence="2">The sequence shown here is derived from an EMBL/GenBank/DDBJ whole genome shotgun (WGS) entry which is preliminary data.</text>
</comment>
<dbReference type="EMBL" id="RJSG01000001">
    <property type="protein sequence ID" value="RNL81093.1"/>
    <property type="molecule type" value="Genomic_DNA"/>
</dbReference>
<evidence type="ECO:0000259" key="1">
    <source>
        <dbReference type="Pfam" id="PF13460"/>
    </source>
</evidence>
<dbReference type="SUPFAM" id="SSF51735">
    <property type="entry name" value="NAD(P)-binding Rossmann-fold domains"/>
    <property type="match status" value="1"/>
</dbReference>
<reference evidence="2 3" key="1">
    <citation type="submission" date="2018-11" db="EMBL/GenBank/DDBJ databases">
        <authorList>
            <person name="Li F."/>
        </authorList>
    </citation>
    <scope>NUCLEOTIDE SEQUENCE [LARGE SCALE GENOMIC DNA]</scope>
    <source>
        <strain evidence="2 3">KIS18-7</strain>
    </source>
</reference>
<accession>A0A3N0DZZ7</accession>
<name>A0A3N0DZZ7_9ACTN</name>
<dbReference type="OrthoDB" id="9771302at2"/>
<dbReference type="RefSeq" id="WP_123232298.1">
    <property type="nucleotide sequence ID" value="NZ_RJSG01000001.1"/>
</dbReference>
<evidence type="ECO:0000313" key="2">
    <source>
        <dbReference type="EMBL" id="RNL81093.1"/>
    </source>
</evidence>
<dbReference type="Proteomes" id="UP000277094">
    <property type="component" value="Unassembled WGS sequence"/>
</dbReference>
<dbReference type="Gene3D" id="3.40.50.720">
    <property type="entry name" value="NAD(P)-binding Rossmann-like Domain"/>
    <property type="match status" value="1"/>
</dbReference>
<dbReference type="InterPro" id="IPR016040">
    <property type="entry name" value="NAD(P)-bd_dom"/>
</dbReference>
<organism evidence="2 3">
    <name type="scientific">Nocardioides marmorisolisilvae</name>
    <dbReference type="NCBI Taxonomy" id="1542737"/>
    <lineage>
        <taxon>Bacteria</taxon>
        <taxon>Bacillati</taxon>
        <taxon>Actinomycetota</taxon>
        <taxon>Actinomycetes</taxon>
        <taxon>Propionibacteriales</taxon>
        <taxon>Nocardioidaceae</taxon>
        <taxon>Nocardioides</taxon>
    </lineage>
</organism>
<evidence type="ECO:0000313" key="3">
    <source>
        <dbReference type="Proteomes" id="UP000277094"/>
    </source>
</evidence>